<dbReference type="InterPro" id="IPR006664">
    <property type="entry name" value="OMP_bac"/>
</dbReference>
<gene>
    <name evidence="6" type="ORF">G4Z14_14060</name>
</gene>
<dbReference type="CDD" id="cd07185">
    <property type="entry name" value="OmpA_C-like"/>
    <property type="match status" value="1"/>
</dbReference>
<dbReference type="GO" id="GO:0009279">
    <property type="term" value="C:cell outer membrane"/>
    <property type="evidence" value="ECO:0007669"/>
    <property type="project" value="UniProtKB-SubCell"/>
</dbReference>
<dbReference type="InterPro" id="IPR036737">
    <property type="entry name" value="OmpA-like_sf"/>
</dbReference>
<comment type="subcellular location">
    <subcellularLocation>
        <location evidence="1">Cell outer membrane</location>
    </subcellularLocation>
</comment>
<dbReference type="Proteomes" id="UP000477782">
    <property type="component" value="Unassembled WGS sequence"/>
</dbReference>
<dbReference type="PROSITE" id="PS51123">
    <property type="entry name" value="OMPA_2"/>
    <property type="match status" value="1"/>
</dbReference>
<keyword evidence="7" id="KW-1185">Reference proteome</keyword>
<evidence type="ECO:0000259" key="5">
    <source>
        <dbReference type="PROSITE" id="PS51123"/>
    </source>
</evidence>
<evidence type="ECO:0000313" key="6">
    <source>
        <dbReference type="EMBL" id="NEY91425.1"/>
    </source>
</evidence>
<reference evidence="6 7" key="1">
    <citation type="submission" date="2020-02" db="EMBL/GenBank/DDBJ databases">
        <authorList>
            <person name="Chen W.-M."/>
        </authorList>
    </citation>
    <scope>NUCLEOTIDE SEQUENCE [LARGE SCALE GENOMIC DNA]</scope>
    <source>
        <strain evidence="6 7">KMS-5</strain>
    </source>
</reference>
<dbReference type="EMBL" id="JAAIVJ010000009">
    <property type="protein sequence ID" value="NEY91425.1"/>
    <property type="molecule type" value="Genomic_DNA"/>
</dbReference>
<dbReference type="PANTHER" id="PTHR30329:SF21">
    <property type="entry name" value="LIPOPROTEIN YIAD-RELATED"/>
    <property type="match status" value="1"/>
</dbReference>
<dbReference type="PROSITE" id="PS51257">
    <property type="entry name" value="PROKAR_LIPOPROTEIN"/>
    <property type="match status" value="1"/>
</dbReference>
<dbReference type="InterPro" id="IPR006665">
    <property type="entry name" value="OmpA-like"/>
</dbReference>
<name>A0A6M0QVH6_9RHOB</name>
<evidence type="ECO:0000256" key="3">
    <source>
        <dbReference type="ARBA" id="ARBA00023237"/>
    </source>
</evidence>
<dbReference type="SUPFAM" id="SSF103088">
    <property type="entry name" value="OmpA-like"/>
    <property type="match status" value="1"/>
</dbReference>
<keyword evidence="3" id="KW-0998">Cell outer membrane</keyword>
<comment type="caution">
    <text evidence="6">The sequence shown here is derived from an EMBL/GenBank/DDBJ whole genome shotgun (WGS) entry which is preliminary data.</text>
</comment>
<dbReference type="RefSeq" id="WP_164626829.1">
    <property type="nucleotide sequence ID" value="NZ_JAAIVJ010000009.1"/>
</dbReference>
<keyword evidence="2 4" id="KW-0472">Membrane</keyword>
<accession>A0A6M0QVH6</accession>
<evidence type="ECO:0000256" key="1">
    <source>
        <dbReference type="ARBA" id="ARBA00004442"/>
    </source>
</evidence>
<dbReference type="PRINTS" id="PR01021">
    <property type="entry name" value="OMPADOMAIN"/>
</dbReference>
<organism evidence="6 7">
    <name type="scientific">Tabrizicola oligotrophica</name>
    <dbReference type="NCBI Taxonomy" id="2710650"/>
    <lineage>
        <taxon>Bacteria</taxon>
        <taxon>Pseudomonadati</taxon>
        <taxon>Pseudomonadota</taxon>
        <taxon>Alphaproteobacteria</taxon>
        <taxon>Rhodobacterales</taxon>
        <taxon>Paracoccaceae</taxon>
        <taxon>Tabrizicola</taxon>
    </lineage>
</organism>
<evidence type="ECO:0000256" key="4">
    <source>
        <dbReference type="PROSITE-ProRule" id="PRU00473"/>
    </source>
</evidence>
<feature type="domain" description="OmpA-like" evidence="5">
    <location>
        <begin position="60"/>
        <end position="176"/>
    </location>
</feature>
<dbReference type="Gene3D" id="3.30.1330.60">
    <property type="entry name" value="OmpA-like domain"/>
    <property type="match status" value="1"/>
</dbReference>
<dbReference type="InterPro" id="IPR050330">
    <property type="entry name" value="Bact_OuterMem_StrucFunc"/>
</dbReference>
<protein>
    <submittedName>
        <fullName evidence="6">OmpA family protein</fullName>
    </submittedName>
</protein>
<evidence type="ECO:0000256" key="2">
    <source>
        <dbReference type="ARBA" id="ARBA00023136"/>
    </source>
</evidence>
<dbReference type="Pfam" id="PF00691">
    <property type="entry name" value="OmpA"/>
    <property type="match status" value="1"/>
</dbReference>
<dbReference type="AlphaFoldDB" id="A0A6M0QVH6"/>
<sequence length="225" mass="24498">MHAKTSLMAGAAFVALTACNPVNFVTREAGYQVDQGSFGNATMQNTMVMMGEWDATMALGNRFAQEVPTTITFAFNSSQLSPEAMAILNQQADFIRQFPEVRFRVYGHTDLVGSDSYNKALGMRRARAAVAYLASQGIGTARLEAVVSFGKTQPVIPTPGPEQRNRRTVTEVTGFVKGNPTVMNGKYAEIVWRTYVNKGQTNSLAERPHPRNTVVVTQVDPSAGN</sequence>
<dbReference type="PANTHER" id="PTHR30329">
    <property type="entry name" value="STATOR ELEMENT OF FLAGELLAR MOTOR COMPLEX"/>
    <property type="match status" value="1"/>
</dbReference>
<evidence type="ECO:0000313" key="7">
    <source>
        <dbReference type="Proteomes" id="UP000477782"/>
    </source>
</evidence>
<proteinExistence type="predicted"/>